<feature type="transmembrane region" description="Helical" evidence="7">
    <location>
        <begin position="6"/>
        <end position="30"/>
    </location>
</feature>
<dbReference type="InterPro" id="IPR000866">
    <property type="entry name" value="AhpC/TSA"/>
</dbReference>
<sequence length="561" mass="58378">MLTLLLIGLVGGFVTAVSPCVLPVLPLVFLSGGVPASGKGAEPARRSRPYAVMAGLVVSFSLITLFGTLVLGALPVPPDILRWVGLGVLLLLGVAMMFPAVQDLLERPFARIGQRRVGGGRGGFLLGLVLGTVYVPCAGPVLAAIAVAGATHRIGPGTVVLAVAFAVGTAIPLLFFALAGRRVGERVRAFRERQRGVRFAAGLTFVVLAFGLTFNLTDVVQRAVPDYTSRVNDAIAGPGLPGGHGTSGSRELRSCAEEPEAVLLDCGAAPEISGIQQWLNTPGDAPLTKKSLAGKVVLVDFWAYSCINCQRAIEHVGAWYENYRSDGLVVIGVHTPEYAFERVPGNIAAGARRLGVDYPVALDNDYATWDNFGNQAWPTQYLIDARGTVRHVAVGEGGYGGTESLIRRLLADARPGVALPPPTDVPDDTPTDQRQTPEIPLGAGRSAAVVNGPVTTGTGEFARPEALLPGQAALTGTWQAGAEAVTSGRNAGITLDFFARDVYLDVGGTGTVTATLDGRTTTLPVSGAPGIRRVVSGSSARQGVLTLKLSPGLSAYSFTFG</sequence>
<dbReference type="AlphaFoldDB" id="A0A239FQG5"/>
<dbReference type="PANTHER" id="PTHR42852">
    <property type="entry name" value="THIOL:DISULFIDE INTERCHANGE PROTEIN DSBE"/>
    <property type="match status" value="1"/>
</dbReference>
<accession>A0A239FQG5</accession>
<dbReference type="Proteomes" id="UP000198280">
    <property type="component" value="Unassembled WGS sequence"/>
</dbReference>
<dbReference type="RefSeq" id="WP_089224493.1">
    <property type="nucleotide sequence ID" value="NZ_FZOF01000007.1"/>
</dbReference>
<dbReference type="InterPro" id="IPR050553">
    <property type="entry name" value="Thioredoxin_ResA/DsbE_sf"/>
</dbReference>
<comment type="subcellular location">
    <subcellularLocation>
        <location evidence="1">Cell membrane</location>
        <topology evidence="1">Multi-pass membrane protein</topology>
    </subcellularLocation>
</comment>
<dbReference type="CDD" id="cd03012">
    <property type="entry name" value="TlpA_like_DipZ_like"/>
    <property type="match status" value="1"/>
</dbReference>
<keyword evidence="10" id="KW-1185">Reference proteome</keyword>
<evidence type="ECO:0000256" key="3">
    <source>
        <dbReference type="ARBA" id="ARBA00022692"/>
    </source>
</evidence>
<name>A0A239FQG5_9ACTN</name>
<keyword evidence="4 7" id="KW-1133">Transmembrane helix</keyword>
<dbReference type="InterPro" id="IPR013766">
    <property type="entry name" value="Thioredoxin_domain"/>
</dbReference>
<protein>
    <submittedName>
        <fullName evidence="9">Cytochrome c biogenesis protein CcdA</fullName>
    </submittedName>
</protein>
<feature type="transmembrane region" description="Helical" evidence="7">
    <location>
        <begin position="80"/>
        <end position="101"/>
    </location>
</feature>
<dbReference type="GO" id="GO:0017004">
    <property type="term" value="P:cytochrome complex assembly"/>
    <property type="evidence" value="ECO:0007669"/>
    <property type="project" value="InterPro"/>
</dbReference>
<keyword evidence="2" id="KW-1003">Cell membrane</keyword>
<dbReference type="Gene3D" id="3.40.30.10">
    <property type="entry name" value="Glutaredoxin"/>
    <property type="match status" value="1"/>
</dbReference>
<evidence type="ECO:0000259" key="8">
    <source>
        <dbReference type="PROSITE" id="PS51352"/>
    </source>
</evidence>
<evidence type="ECO:0000313" key="9">
    <source>
        <dbReference type="EMBL" id="SNS58888.1"/>
    </source>
</evidence>
<feature type="transmembrane region" description="Helical" evidence="7">
    <location>
        <begin position="122"/>
        <end position="148"/>
    </location>
</feature>
<dbReference type="OrthoDB" id="9811352at2"/>
<evidence type="ECO:0000313" key="10">
    <source>
        <dbReference type="Proteomes" id="UP000198280"/>
    </source>
</evidence>
<gene>
    <name evidence="9" type="ORF">SAMN05216252_10725</name>
</gene>
<dbReference type="Gene3D" id="2.60.120.260">
    <property type="entry name" value="Galactose-binding domain-like"/>
    <property type="match status" value="1"/>
</dbReference>
<dbReference type="InterPro" id="IPR036249">
    <property type="entry name" value="Thioredoxin-like_sf"/>
</dbReference>
<dbReference type="GO" id="GO:0016209">
    <property type="term" value="F:antioxidant activity"/>
    <property type="evidence" value="ECO:0007669"/>
    <property type="project" value="InterPro"/>
</dbReference>
<dbReference type="GO" id="GO:0005886">
    <property type="term" value="C:plasma membrane"/>
    <property type="evidence" value="ECO:0007669"/>
    <property type="project" value="UniProtKB-SubCell"/>
</dbReference>
<dbReference type="Pfam" id="PF02683">
    <property type="entry name" value="DsbD_TM"/>
    <property type="match status" value="1"/>
</dbReference>
<dbReference type="PANTHER" id="PTHR42852:SF13">
    <property type="entry name" value="PROTEIN DIPZ"/>
    <property type="match status" value="1"/>
</dbReference>
<dbReference type="Pfam" id="PF00578">
    <property type="entry name" value="AhpC-TSA"/>
    <property type="match status" value="1"/>
</dbReference>
<organism evidence="9 10">
    <name type="scientific">Actinacidiphila glaucinigra</name>
    <dbReference type="NCBI Taxonomy" id="235986"/>
    <lineage>
        <taxon>Bacteria</taxon>
        <taxon>Bacillati</taxon>
        <taxon>Actinomycetota</taxon>
        <taxon>Actinomycetes</taxon>
        <taxon>Kitasatosporales</taxon>
        <taxon>Streptomycetaceae</taxon>
        <taxon>Actinacidiphila</taxon>
    </lineage>
</organism>
<feature type="transmembrane region" description="Helical" evidence="7">
    <location>
        <begin position="154"/>
        <end position="178"/>
    </location>
</feature>
<evidence type="ECO:0000256" key="2">
    <source>
        <dbReference type="ARBA" id="ARBA00022475"/>
    </source>
</evidence>
<evidence type="ECO:0000256" key="7">
    <source>
        <dbReference type="SAM" id="Phobius"/>
    </source>
</evidence>
<evidence type="ECO:0000256" key="5">
    <source>
        <dbReference type="ARBA" id="ARBA00023136"/>
    </source>
</evidence>
<dbReference type="SUPFAM" id="SSF52833">
    <property type="entry name" value="Thioredoxin-like"/>
    <property type="match status" value="1"/>
</dbReference>
<feature type="region of interest" description="Disordered" evidence="6">
    <location>
        <begin position="416"/>
        <end position="439"/>
    </location>
</feature>
<dbReference type="Pfam" id="PF17991">
    <property type="entry name" value="Thioredoxin_10"/>
    <property type="match status" value="1"/>
</dbReference>
<keyword evidence="3 7" id="KW-0812">Transmembrane</keyword>
<evidence type="ECO:0000256" key="6">
    <source>
        <dbReference type="SAM" id="MobiDB-lite"/>
    </source>
</evidence>
<feature type="transmembrane region" description="Helical" evidence="7">
    <location>
        <begin position="50"/>
        <end position="74"/>
    </location>
</feature>
<dbReference type="EMBL" id="FZOF01000007">
    <property type="protein sequence ID" value="SNS58888.1"/>
    <property type="molecule type" value="Genomic_DNA"/>
</dbReference>
<dbReference type="GO" id="GO:0016491">
    <property type="term" value="F:oxidoreductase activity"/>
    <property type="evidence" value="ECO:0007669"/>
    <property type="project" value="InterPro"/>
</dbReference>
<feature type="domain" description="Thioredoxin" evidence="8">
    <location>
        <begin position="252"/>
        <end position="415"/>
    </location>
</feature>
<evidence type="ECO:0000256" key="1">
    <source>
        <dbReference type="ARBA" id="ARBA00004651"/>
    </source>
</evidence>
<keyword evidence="5 7" id="KW-0472">Membrane</keyword>
<dbReference type="InterPro" id="IPR041017">
    <property type="entry name" value="Thioredoxin_10"/>
</dbReference>
<dbReference type="InterPro" id="IPR003834">
    <property type="entry name" value="Cyt_c_assmbl_TM_dom"/>
</dbReference>
<reference evidence="9 10" key="1">
    <citation type="submission" date="2017-06" db="EMBL/GenBank/DDBJ databases">
        <authorList>
            <person name="Kim H.J."/>
            <person name="Triplett B.A."/>
        </authorList>
    </citation>
    <scope>NUCLEOTIDE SEQUENCE [LARGE SCALE GENOMIC DNA]</scope>
    <source>
        <strain evidence="9 10">CGMCC 4.1858</strain>
    </source>
</reference>
<proteinExistence type="predicted"/>
<feature type="transmembrane region" description="Helical" evidence="7">
    <location>
        <begin position="199"/>
        <end position="217"/>
    </location>
</feature>
<evidence type="ECO:0000256" key="4">
    <source>
        <dbReference type="ARBA" id="ARBA00022989"/>
    </source>
</evidence>
<dbReference type="PROSITE" id="PS51352">
    <property type="entry name" value="THIOREDOXIN_2"/>
    <property type="match status" value="1"/>
</dbReference>